<dbReference type="FunFam" id="3.40.50.300:FF:000218">
    <property type="entry name" value="Multidrug ABC transporter ATP-binding protein"/>
    <property type="match status" value="1"/>
</dbReference>
<feature type="domain" description="ABC transmembrane type-1" evidence="9">
    <location>
        <begin position="23"/>
        <end position="303"/>
    </location>
</feature>
<dbReference type="InterPro" id="IPR003593">
    <property type="entry name" value="AAA+_ATPase"/>
</dbReference>
<dbReference type="eggNOG" id="COG1132">
    <property type="taxonomic scope" value="Bacteria"/>
</dbReference>
<dbReference type="GO" id="GO:0005524">
    <property type="term" value="F:ATP binding"/>
    <property type="evidence" value="ECO:0007669"/>
    <property type="project" value="UniProtKB-KW"/>
</dbReference>
<dbReference type="Pfam" id="PF00664">
    <property type="entry name" value="ABC_membrane"/>
    <property type="match status" value="1"/>
</dbReference>
<evidence type="ECO:0000259" key="9">
    <source>
        <dbReference type="PROSITE" id="PS50929"/>
    </source>
</evidence>
<dbReference type="PROSITE" id="PS50929">
    <property type="entry name" value="ABC_TM1F"/>
    <property type="match status" value="1"/>
</dbReference>
<dbReference type="GO" id="GO:0016887">
    <property type="term" value="F:ATP hydrolysis activity"/>
    <property type="evidence" value="ECO:0007669"/>
    <property type="project" value="InterPro"/>
</dbReference>
<protein>
    <submittedName>
        <fullName evidence="10">ABC transporter, ATP-binding protein</fullName>
    </submittedName>
</protein>
<dbReference type="STRING" id="329726.AM1_1743"/>
<dbReference type="InterPro" id="IPR003439">
    <property type="entry name" value="ABC_transporter-like_ATP-bd"/>
</dbReference>
<sequence>MNSRLSYLALFPHIRVYRRSLTFALICTVVYVLSMPMIAVLIGQAAQYVGDQNLQALLYLPGVVGLFFVIRGGFEYGQDVLMAQVAFDITLNLRRRVYTKLQQQELPYFQQAATGDLVYRMTEDIDRIGEILNQLFHQSVPCALQLVAILAYMIYLNWTLTVAALILAPLVGWVIGWFGERLLAFARRSQTQVASLASLLTETLRGMAVVKAYGAEDYEMERFMQVARQSRQATFAVERIKAIQYPIVGIIEAIAVSLLFLIGGWQISLGQLTPSQFISFVAAAVLLIDPINLITENYNKFKQGQASIDRIQALLDLPSYPEPQNVKPLPRIKGAVEFRHVSFAYHPQQPVLENLSFQVQPGETVALIGPSGAGKSTLAHLLLRLYQPTAGQILIDGIDLQSISRQSWYQQIGIVPQHTYLFSGTIGQNIAYGQVDFDFAQVQKASDIANATEFIQQLPQGFHTYLGEQGTTLSGGQRQRIAIARAVFRNPRILVLDEATSALDTESEALVQAALENLMGGPASGQCTVILIAHRLTTVLNADRIFVVEKGQIVESGTHQQLMANGLTRYASLYAKQLK</sequence>
<gene>
    <name evidence="10" type="ordered locus">AM1_1743</name>
</gene>
<feature type="transmembrane region" description="Helical" evidence="7">
    <location>
        <begin position="277"/>
        <end position="295"/>
    </location>
</feature>
<feature type="domain" description="ABC transporter" evidence="8">
    <location>
        <begin position="336"/>
        <end position="575"/>
    </location>
</feature>
<dbReference type="HOGENOM" id="CLU_000604_84_3_3"/>
<organism evidence="10 11">
    <name type="scientific">Acaryochloris marina (strain MBIC 11017)</name>
    <dbReference type="NCBI Taxonomy" id="329726"/>
    <lineage>
        <taxon>Bacteria</taxon>
        <taxon>Bacillati</taxon>
        <taxon>Cyanobacteriota</taxon>
        <taxon>Cyanophyceae</taxon>
        <taxon>Acaryochloridales</taxon>
        <taxon>Acaryochloridaceae</taxon>
        <taxon>Acaryochloris</taxon>
    </lineage>
</organism>
<dbReference type="GO" id="GO:0015421">
    <property type="term" value="F:ABC-type oligopeptide transporter activity"/>
    <property type="evidence" value="ECO:0007669"/>
    <property type="project" value="TreeGrafter"/>
</dbReference>
<keyword evidence="2 7" id="KW-0812">Transmembrane</keyword>
<evidence type="ECO:0000313" key="11">
    <source>
        <dbReference type="Proteomes" id="UP000000268"/>
    </source>
</evidence>
<dbReference type="EMBL" id="CP000828">
    <property type="protein sequence ID" value="ABW26764.1"/>
    <property type="molecule type" value="Genomic_DNA"/>
</dbReference>
<proteinExistence type="predicted"/>
<feature type="transmembrane region" description="Helical" evidence="7">
    <location>
        <begin position="245"/>
        <end position="265"/>
    </location>
</feature>
<feature type="transmembrane region" description="Helical" evidence="7">
    <location>
        <begin position="54"/>
        <end position="74"/>
    </location>
</feature>
<dbReference type="PROSITE" id="PS00211">
    <property type="entry name" value="ABC_TRANSPORTER_1"/>
    <property type="match status" value="1"/>
</dbReference>
<evidence type="ECO:0000256" key="4">
    <source>
        <dbReference type="ARBA" id="ARBA00022840"/>
    </source>
</evidence>
<keyword evidence="4 10" id="KW-0067">ATP-binding</keyword>
<dbReference type="SUPFAM" id="SSF90123">
    <property type="entry name" value="ABC transporter transmembrane region"/>
    <property type="match status" value="1"/>
</dbReference>
<dbReference type="InterPro" id="IPR036640">
    <property type="entry name" value="ABC1_TM_sf"/>
</dbReference>
<evidence type="ECO:0000313" key="10">
    <source>
        <dbReference type="EMBL" id="ABW26764.1"/>
    </source>
</evidence>
<evidence type="ECO:0000256" key="7">
    <source>
        <dbReference type="SAM" id="Phobius"/>
    </source>
</evidence>
<dbReference type="PANTHER" id="PTHR43394:SF1">
    <property type="entry name" value="ATP-BINDING CASSETTE SUB-FAMILY B MEMBER 10, MITOCHONDRIAL"/>
    <property type="match status" value="1"/>
</dbReference>
<evidence type="ECO:0000256" key="2">
    <source>
        <dbReference type="ARBA" id="ARBA00022692"/>
    </source>
</evidence>
<dbReference type="PROSITE" id="PS50893">
    <property type="entry name" value="ABC_TRANSPORTER_2"/>
    <property type="match status" value="1"/>
</dbReference>
<dbReference type="RefSeq" id="WP_012162279.1">
    <property type="nucleotide sequence ID" value="NC_009925.1"/>
</dbReference>
<dbReference type="AlphaFoldDB" id="B0CC79"/>
<dbReference type="Proteomes" id="UP000000268">
    <property type="component" value="Chromosome"/>
</dbReference>
<dbReference type="Pfam" id="PF00005">
    <property type="entry name" value="ABC_tran"/>
    <property type="match status" value="1"/>
</dbReference>
<dbReference type="SUPFAM" id="SSF52540">
    <property type="entry name" value="P-loop containing nucleoside triphosphate hydrolases"/>
    <property type="match status" value="1"/>
</dbReference>
<accession>B0CC79</accession>
<evidence type="ECO:0000256" key="6">
    <source>
        <dbReference type="ARBA" id="ARBA00023136"/>
    </source>
</evidence>
<name>B0CC79_ACAM1</name>
<keyword evidence="11" id="KW-1185">Reference proteome</keyword>
<dbReference type="OrthoDB" id="9762790at2"/>
<dbReference type="InterPro" id="IPR039421">
    <property type="entry name" value="Type_1_exporter"/>
</dbReference>
<evidence type="ECO:0000256" key="3">
    <source>
        <dbReference type="ARBA" id="ARBA00022741"/>
    </source>
</evidence>
<evidence type="ECO:0000256" key="5">
    <source>
        <dbReference type="ARBA" id="ARBA00022989"/>
    </source>
</evidence>
<dbReference type="InterPro" id="IPR011527">
    <property type="entry name" value="ABC1_TM_dom"/>
</dbReference>
<dbReference type="GO" id="GO:0005886">
    <property type="term" value="C:plasma membrane"/>
    <property type="evidence" value="ECO:0007669"/>
    <property type="project" value="UniProtKB-SubCell"/>
</dbReference>
<dbReference type="CDD" id="cd07346">
    <property type="entry name" value="ABC_6TM_exporters"/>
    <property type="match status" value="1"/>
</dbReference>
<feature type="transmembrane region" description="Helical" evidence="7">
    <location>
        <begin position="161"/>
        <end position="179"/>
    </location>
</feature>
<keyword evidence="5 7" id="KW-1133">Transmembrane helix</keyword>
<dbReference type="KEGG" id="amr:AM1_1743"/>
<keyword evidence="3" id="KW-0547">Nucleotide-binding</keyword>
<dbReference type="InterPro" id="IPR017871">
    <property type="entry name" value="ABC_transporter-like_CS"/>
</dbReference>
<dbReference type="SMART" id="SM00382">
    <property type="entry name" value="AAA"/>
    <property type="match status" value="1"/>
</dbReference>
<comment type="subcellular location">
    <subcellularLocation>
        <location evidence="1">Cell membrane</location>
        <topology evidence="1">Multi-pass membrane protein</topology>
    </subcellularLocation>
</comment>
<evidence type="ECO:0000256" key="1">
    <source>
        <dbReference type="ARBA" id="ARBA00004651"/>
    </source>
</evidence>
<dbReference type="PANTHER" id="PTHR43394">
    <property type="entry name" value="ATP-DEPENDENT PERMEASE MDL1, MITOCHONDRIAL"/>
    <property type="match status" value="1"/>
</dbReference>
<dbReference type="Gene3D" id="3.40.50.300">
    <property type="entry name" value="P-loop containing nucleotide triphosphate hydrolases"/>
    <property type="match status" value="1"/>
</dbReference>
<dbReference type="InterPro" id="IPR027417">
    <property type="entry name" value="P-loop_NTPase"/>
</dbReference>
<evidence type="ECO:0000259" key="8">
    <source>
        <dbReference type="PROSITE" id="PS50893"/>
    </source>
</evidence>
<reference evidence="10 11" key="1">
    <citation type="journal article" date="2008" name="Proc. Natl. Acad. Sci. U.S.A.">
        <title>Niche adaptation and genome expansion in the chlorophyll d-producing cyanobacterium Acaryochloris marina.</title>
        <authorList>
            <person name="Swingley W.D."/>
            <person name="Chen M."/>
            <person name="Cheung P.C."/>
            <person name="Conrad A.L."/>
            <person name="Dejesa L.C."/>
            <person name="Hao J."/>
            <person name="Honchak B.M."/>
            <person name="Karbach L.E."/>
            <person name="Kurdoglu A."/>
            <person name="Lahiri S."/>
            <person name="Mastrian S.D."/>
            <person name="Miyashita H."/>
            <person name="Page L."/>
            <person name="Ramakrishna P."/>
            <person name="Satoh S."/>
            <person name="Sattley W.M."/>
            <person name="Shimada Y."/>
            <person name="Taylor H.L."/>
            <person name="Tomo T."/>
            <person name="Tsuchiya T."/>
            <person name="Wang Z.T."/>
            <person name="Raymond J."/>
            <person name="Mimuro M."/>
            <person name="Blankenship R.E."/>
            <person name="Touchman J.W."/>
        </authorList>
    </citation>
    <scope>NUCLEOTIDE SEQUENCE [LARGE SCALE GENOMIC DNA]</scope>
    <source>
        <strain evidence="11">MBIC 11017</strain>
    </source>
</reference>
<keyword evidence="6 7" id="KW-0472">Membrane</keyword>
<feature type="transmembrane region" description="Helical" evidence="7">
    <location>
        <begin position="21"/>
        <end position="42"/>
    </location>
</feature>
<dbReference type="Gene3D" id="1.20.1560.10">
    <property type="entry name" value="ABC transporter type 1, transmembrane domain"/>
    <property type="match status" value="1"/>
</dbReference>